<keyword evidence="1 3" id="KW-0853">WD repeat</keyword>
<gene>
    <name evidence="4" type="ORF">ADUPG1_000578</name>
</gene>
<name>A0ABQ5KAF3_9EUKA</name>
<organism evidence="4 5">
    <name type="scientific">Aduncisulcus paluster</name>
    <dbReference type="NCBI Taxonomy" id="2918883"/>
    <lineage>
        <taxon>Eukaryota</taxon>
        <taxon>Metamonada</taxon>
        <taxon>Carpediemonas-like organisms</taxon>
        <taxon>Aduncisulcus</taxon>
    </lineage>
</organism>
<keyword evidence="2" id="KW-0677">Repeat</keyword>
<dbReference type="Pfam" id="PF00400">
    <property type="entry name" value="WD40"/>
    <property type="match status" value="4"/>
</dbReference>
<dbReference type="PANTHER" id="PTHR14604:SF4">
    <property type="entry name" value="F-BOX DOMAIN-CONTAINING PROTEIN"/>
    <property type="match status" value="1"/>
</dbReference>
<feature type="repeat" description="WD" evidence="3">
    <location>
        <begin position="8"/>
        <end position="40"/>
    </location>
</feature>
<feature type="repeat" description="WD" evidence="3">
    <location>
        <begin position="53"/>
        <end position="94"/>
    </location>
</feature>
<dbReference type="PROSITE" id="PS50082">
    <property type="entry name" value="WD_REPEATS_2"/>
    <property type="match status" value="4"/>
</dbReference>
<dbReference type="PROSITE" id="PS00678">
    <property type="entry name" value="WD_REPEATS_1"/>
    <property type="match status" value="1"/>
</dbReference>
<feature type="repeat" description="WD" evidence="3">
    <location>
        <begin position="95"/>
        <end position="129"/>
    </location>
</feature>
<sequence length="256" mass="28924">MSYSGDGSEGHKGPVRGVDFHRTQPIFVSGGDDRKVRLWNYNERSHNPCVHTFEGHTDYVRSVSFHKIFPWIVSASDDHTARIWNWQSRTRMADLVGHTNFVTCARFHTRLELVATTSMDLSVRVWDISQLKFKAHAGRMFALQKVAINVLTFPLTVISDSIAGDGHEDGLRSVDWHPTDDSKLITSSDDHTVREWRVPLEGGDSGDSLGIDYMEEIGMTVAHDSYVQSVKYYGNDGQFVSTSVDSTFIFHKNTNK</sequence>
<dbReference type="InterPro" id="IPR001680">
    <property type="entry name" value="WD40_rpt"/>
</dbReference>
<dbReference type="PANTHER" id="PTHR14604">
    <property type="entry name" value="WD40 REPEAT PF20"/>
    <property type="match status" value="1"/>
</dbReference>
<dbReference type="SMART" id="SM00320">
    <property type="entry name" value="WD40"/>
    <property type="match status" value="5"/>
</dbReference>
<accession>A0ABQ5KAF3</accession>
<dbReference type="EMBL" id="BQXS01000239">
    <property type="protein sequence ID" value="GKT28320.1"/>
    <property type="molecule type" value="Genomic_DNA"/>
</dbReference>
<comment type="caution">
    <text evidence="4">The sequence shown here is derived from an EMBL/GenBank/DDBJ whole genome shotgun (WGS) entry which is preliminary data.</text>
</comment>
<dbReference type="InterPro" id="IPR050995">
    <property type="entry name" value="WD-F-box_domain-protein"/>
</dbReference>
<dbReference type="PRINTS" id="PR00320">
    <property type="entry name" value="GPROTEINBRPT"/>
</dbReference>
<dbReference type="PROSITE" id="PS50294">
    <property type="entry name" value="WD_REPEATS_REGION"/>
    <property type="match status" value="4"/>
</dbReference>
<dbReference type="InterPro" id="IPR020472">
    <property type="entry name" value="WD40_PAC1"/>
</dbReference>
<dbReference type="SUPFAM" id="SSF50978">
    <property type="entry name" value="WD40 repeat-like"/>
    <property type="match status" value="1"/>
</dbReference>
<evidence type="ECO:0000256" key="3">
    <source>
        <dbReference type="PROSITE-ProRule" id="PRU00221"/>
    </source>
</evidence>
<dbReference type="Proteomes" id="UP001057375">
    <property type="component" value="Unassembled WGS sequence"/>
</dbReference>
<dbReference type="InterPro" id="IPR015943">
    <property type="entry name" value="WD40/YVTN_repeat-like_dom_sf"/>
</dbReference>
<evidence type="ECO:0000313" key="5">
    <source>
        <dbReference type="Proteomes" id="UP001057375"/>
    </source>
</evidence>
<reference evidence="4" key="1">
    <citation type="submission" date="2022-03" db="EMBL/GenBank/DDBJ databases">
        <title>Draft genome sequence of Aduncisulcus paluster, a free-living microaerophilic Fornicata.</title>
        <authorList>
            <person name="Yuyama I."/>
            <person name="Kume K."/>
            <person name="Tamura T."/>
            <person name="Inagaki Y."/>
            <person name="Hashimoto T."/>
        </authorList>
    </citation>
    <scope>NUCLEOTIDE SEQUENCE</scope>
    <source>
        <strain evidence="4">NY0171</strain>
    </source>
</reference>
<evidence type="ECO:0000256" key="1">
    <source>
        <dbReference type="ARBA" id="ARBA00022574"/>
    </source>
</evidence>
<evidence type="ECO:0000256" key="2">
    <source>
        <dbReference type="ARBA" id="ARBA00022737"/>
    </source>
</evidence>
<evidence type="ECO:0008006" key="6">
    <source>
        <dbReference type="Google" id="ProtNLM"/>
    </source>
</evidence>
<dbReference type="InterPro" id="IPR019775">
    <property type="entry name" value="WD40_repeat_CS"/>
</dbReference>
<protein>
    <recommendedName>
        <fullName evidence="6">Coatomer alpha subunit</fullName>
    </recommendedName>
</protein>
<feature type="repeat" description="WD" evidence="3">
    <location>
        <begin position="164"/>
        <end position="198"/>
    </location>
</feature>
<proteinExistence type="predicted"/>
<evidence type="ECO:0000313" key="4">
    <source>
        <dbReference type="EMBL" id="GKT28320.1"/>
    </source>
</evidence>
<dbReference type="Gene3D" id="2.130.10.10">
    <property type="entry name" value="YVTN repeat-like/Quinoprotein amine dehydrogenase"/>
    <property type="match status" value="1"/>
</dbReference>
<dbReference type="InterPro" id="IPR036322">
    <property type="entry name" value="WD40_repeat_dom_sf"/>
</dbReference>
<feature type="non-terminal residue" evidence="4">
    <location>
        <position position="256"/>
    </location>
</feature>
<keyword evidence="5" id="KW-1185">Reference proteome</keyword>